<dbReference type="PANTHER" id="PTHR24133">
    <property type="entry name" value="ANKYRIN DOMAIN-CONTAINING"/>
    <property type="match status" value="1"/>
</dbReference>
<dbReference type="PROSITE" id="PS50297">
    <property type="entry name" value="ANK_REP_REGION"/>
    <property type="match status" value="8"/>
</dbReference>
<evidence type="ECO:0008006" key="5">
    <source>
        <dbReference type="Google" id="ProtNLM"/>
    </source>
</evidence>
<feature type="repeat" description="ANK" evidence="1">
    <location>
        <begin position="334"/>
        <end position="366"/>
    </location>
</feature>
<feature type="repeat" description="ANK" evidence="1">
    <location>
        <begin position="264"/>
        <end position="296"/>
    </location>
</feature>
<keyword evidence="1" id="KW-0040">ANK repeat</keyword>
<dbReference type="EMBL" id="CABFJX010000371">
    <property type="protein sequence ID" value="VTT73795.1"/>
    <property type="molecule type" value="Genomic_DNA"/>
</dbReference>
<evidence type="ECO:0000256" key="2">
    <source>
        <dbReference type="SAM" id="MobiDB-lite"/>
    </source>
</evidence>
<sequence>MGHRHSTERKATRPSGTRELGEDDTSDHNDDFLREFLLMSMLNGDTSMARQAASNLATAMSCLSEDERQLHRAIVLGNKELVRELLSHGVGRLEEDYDENPLNTAAAYGHLGIVNQLLAAGANVNVRGSKLWTPLHSACHGGHVQVVRILLEAGANKEAKDNLGWTPLHVCCFMDQEGAAFELLSAEANPNSRENDGWTPLQTAVNNRRLALVALLLGRGAAPDLKNGNDDTALHIACNDDEGSGHSVKLLLESSANPNVENADHLTPIYFAIARGHERKVSFLLDHGADLNWHGDHGITPLGFAASNQEATVTPSLLQQLLESGANPNLADEDGRTPLIAAIVSCFHAAVDILISFGADVEAEDRSKMRAIHFAALQEQIEDLQSLIRAGADPSARGLGNITPLHLVARQGNEACVEALIDAGADVTAKSSTEELEIPLLQAIFGSNATVAPLARAVAEKESREWQTLIPGLPATSLYKYWPGRLPSCLRDFWEIQNDKTKDGRGPGSVLPTRTYVWPMESTAIEPTLNCVASDLTEPRLTHIFFVDVDNQWFSQYHRLMARLIDHIAPKDFDYNLFLVRSTATTSPPRRQRCSGADVIRYHWES</sequence>
<feature type="repeat" description="ANK" evidence="1">
    <location>
        <begin position="97"/>
        <end position="129"/>
    </location>
</feature>
<dbReference type="Pfam" id="PF00023">
    <property type="entry name" value="Ank"/>
    <property type="match status" value="2"/>
</dbReference>
<proteinExistence type="predicted"/>
<feature type="repeat" description="ANK" evidence="1">
    <location>
        <begin position="400"/>
        <end position="432"/>
    </location>
</feature>
<feature type="repeat" description="ANK" evidence="1">
    <location>
        <begin position="229"/>
        <end position="263"/>
    </location>
</feature>
<protein>
    <recommendedName>
        <fullName evidence="5">Ankyrin 3</fullName>
    </recommendedName>
</protein>
<reference evidence="3" key="1">
    <citation type="submission" date="2019-05" db="EMBL/GenBank/DDBJ databases">
        <authorList>
            <person name="Piombo E."/>
        </authorList>
    </citation>
    <scope>NUCLEOTIDE SEQUENCE</scope>
    <source>
        <strain evidence="3">C2S</strain>
    </source>
</reference>
<accession>A0A9Q9RSJ6</accession>
<comment type="caution">
    <text evidence="3">The sequence shown here is derived from an EMBL/GenBank/DDBJ whole genome shotgun (WGS) entry which is preliminary data.</text>
</comment>
<feature type="region of interest" description="Disordered" evidence="2">
    <location>
        <begin position="1"/>
        <end position="27"/>
    </location>
</feature>
<feature type="repeat" description="ANK" evidence="1">
    <location>
        <begin position="196"/>
        <end position="228"/>
    </location>
</feature>
<evidence type="ECO:0000313" key="4">
    <source>
        <dbReference type="Proteomes" id="UP000760494"/>
    </source>
</evidence>
<dbReference type="Gene3D" id="1.25.40.20">
    <property type="entry name" value="Ankyrin repeat-containing domain"/>
    <property type="match status" value="3"/>
</dbReference>
<dbReference type="InterPro" id="IPR052391">
    <property type="entry name" value="E3_Ligase-Neurotoxin"/>
</dbReference>
<organism evidence="3 4">
    <name type="scientific">Fusarium fujikuroi</name>
    <name type="common">Bakanae and foot rot disease fungus</name>
    <name type="synonym">Gibberella fujikuroi</name>
    <dbReference type="NCBI Taxonomy" id="5127"/>
    <lineage>
        <taxon>Eukaryota</taxon>
        <taxon>Fungi</taxon>
        <taxon>Dikarya</taxon>
        <taxon>Ascomycota</taxon>
        <taxon>Pezizomycotina</taxon>
        <taxon>Sordariomycetes</taxon>
        <taxon>Hypocreomycetidae</taxon>
        <taxon>Hypocreales</taxon>
        <taxon>Nectriaceae</taxon>
        <taxon>Fusarium</taxon>
        <taxon>Fusarium fujikuroi species complex</taxon>
    </lineage>
</organism>
<dbReference type="InterPro" id="IPR002110">
    <property type="entry name" value="Ankyrin_rpt"/>
</dbReference>
<evidence type="ECO:0000256" key="1">
    <source>
        <dbReference type="PROSITE-ProRule" id="PRU00023"/>
    </source>
</evidence>
<dbReference type="Proteomes" id="UP000760494">
    <property type="component" value="Unassembled WGS sequence"/>
</dbReference>
<dbReference type="AlphaFoldDB" id="A0A9Q9RSJ6"/>
<dbReference type="SMART" id="SM00248">
    <property type="entry name" value="ANK"/>
    <property type="match status" value="11"/>
</dbReference>
<dbReference type="Pfam" id="PF12796">
    <property type="entry name" value="Ank_2"/>
    <property type="match status" value="4"/>
</dbReference>
<gene>
    <name evidence="3" type="ORF">C2S_9263</name>
</gene>
<dbReference type="PROSITE" id="PS50088">
    <property type="entry name" value="ANK_REPEAT"/>
    <property type="match status" value="8"/>
</dbReference>
<evidence type="ECO:0000313" key="3">
    <source>
        <dbReference type="EMBL" id="VTT73795.1"/>
    </source>
</evidence>
<dbReference type="InterPro" id="IPR036770">
    <property type="entry name" value="Ankyrin_rpt-contain_sf"/>
</dbReference>
<name>A0A9Q9RSJ6_FUSFU</name>
<dbReference type="PANTHER" id="PTHR24133:SF40">
    <property type="entry name" value="ANKYRIN REPEAT DOMAIN 44"/>
    <property type="match status" value="1"/>
</dbReference>
<feature type="repeat" description="ANK" evidence="1">
    <location>
        <begin position="130"/>
        <end position="162"/>
    </location>
</feature>
<dbReference type="SUPFAM" id="SSF48403">
    <property type="entry name" value="Ankyrin repeat"/>
    <property type="match status" value="1"/>
</dbReference>
<feature type="repeat" description="ANK" evidence="1">
    <location>
        <begin position="297"/>
        <end position="333"/>
    </location>
</feature>